<reference evidence="6" key="1">
    <citation type="journal article" date="2014" name="Nat. Commun.">
        <title>The emerging biofuel crop Camelina sativa retains a highly undifferentiated hexaploid genome structure.</title>
        <authorList>
            <person name="Kagale S."/>
            <person name="Koh C."/>
            <person name="Nixon J."/>
            <person name="Bollina V."/>
            <person name="Clarke W.E."/>
            <person name="Tuteja R."/>
            <person name="Spillane C."/>
            <person name="Robinson S.J."/>
            <person name="Links M.G."/>
            <person name="Clarke C."/>
            <person name="Higgins E.E."/>
            <person name="Huebert T."/>
            <person name="Sharpe A.G."/>
            <person name="Parkin I.A."/>
        </authorList>
    </citation>
    <scope>NUCLEOTIDE SEQUENCE [LARGE SCALE GENOMIC DNA]</scope>
    <source>
        <strain evidence="6">cv. DH55</strain>
    </source>
</reference>
<accession>A0ABM0ZC54</accession>
<dbReference type="Proteomes" id="UP000694864">
    <property type="component" value="Chromosome 5"/>
</dbReference>
<dbReference type="SMART" id="SM00575">
    <property type="entry name" value="ZnF_PMZ"/>
    <property type="match status" value="1"/>
</dbReference>
<name>A0ABM0ZC54_CAMSA</name>
<reference evidence="7" key="2">
    <citation type="submission" date="2025-08" db="UniProtKB">
        <authorList>
            <consortium name="RefSeq"/>
        </authorList>
    </citation>
    <scope>IDENTIFICATION</scope>
    <source>
        <tissue evidence="7">Leaf</tissue>
    </source>
</reference>
<keyword evidence="1" id="KW-0479">Metal-binding</keyword>
<keyword evidence="6" id="KW-1185">Reference proteome</keyword>
<proteinExistence type="predicted"/>
<dbReference type="GeneID" id="104789654"/>
<evidence type="ECO:0000256" key="2">
    <source>
        <dbReference type="ARBA" id="ARBA00022771"/>
    </source>
</evidence>
<dbReference type="Pfam" id="PF04434">
    <property type="entry name" value="SWIM"/>
    <property type="match status" value="1"/>
</dbReference>
<dbReference type="InterPro" id="IPR006564">
    <property type="entry name" value="Znf_PMZ"/>
</dbReference>
<sequence length="168" mass="19003">MMIIVLTTQVEELLQARVVRASFLDVQETDPNQYEVRSGAYMNVVNLSQKKCSCCMFDVDKLPCIHAIAAAQTANVSRISKCHPYFRTEYLRLGYAKSVMSKDETCPLPNNVVEKRVKTPPVRTQSRRPKLTRAEGPFEIAMQSKRPRKAHCCGNCGHTGHNRQTCND</sequence>
<evidence type="ECO:0000256" key="3">
    <source>
        <dbReference type="ARBA" id="ARBA00022833"/>
    </source>
</evidence>
<gene>
    <name evidence="7" type="primary">LOC104789654</name>
</gene>
<evidence type="ECO:0000256" key="1">
    <source>
        <dbReference type="ARBA" id="ARBA00022723"/>
    </source>
</evidence>
<protein>
    <submittedName>
        <fullName evidence="7">Uncharacterized protein LOC104789654</fullName>
    </submittedName>
</protein>
<dbReference type="PROSITE" id="PS50966">
    <property type="entry name" value="ZF_SWIM"/>
    <property type="match status" value="1"/>
</dbReference>
<evidence type="ECO:0000313" key="7">
    <source>
        <dbReference type="RefSeq" id="XP_010513622.1"/>
    </source>
</evidence>
<evidence type="ECO:0000256" key="4">
    <source>
        <dbReference type="PROSITE-ProRule" id="PRU00325"/>
    </source>
</evidence>
<keyword evidence="2 4" id="KW-0863">Zinc-finger</keyword>
<evidence type="ECO:0000259" key="5">
    <source>
        <dbReference type="PROSITE" id="PS50966"/>
    </source>
</evidence>
<organism evidence="6 7">
    <name type="scientific">Camelina sativa</name>
    <name type="common">False flax</name>
    <name type="synonym">Myagrum sativum</name>
    <dbReference type="NCBI Taxonomy" id="90675"/>
    <lineage>
        <taxon>Eukaryota</taxon>
        <taxon>Viridiplantae</taxon>
        <taxon>Streptophyta</taxon>
        <taxon>Embryophyta</taxon>
        <taxon>Tracheophyta</taxon>
        <taxon>Spermatophyta</taxon>
        <taxon>Magnoliopsida</taxon>
        <taxon>eudicotyledons</taxon>
        <taxon>Gunneridae</taxon>
        <taxon>Pentapetalae</taxon>
        <taxon>rosids</taxon>
        <taxon>malvids</taxon>
        <taxon>Brassicales</taxon>
        <taxon>Brassicaceae</taxon>
        <taxon>Camelineae</taxon>
        <taxon>Camelina</taxon>
    </lineage>
</organism>
<feature type="domain" description="SWIM-type" evidence="5">
    <location>
        <begin position="34"/>
        <end position="75"/>
    </location>
</feature>
<evidence type="ECO:0000313" key="6">
    <source>
        <dbReference type="Proteomes" id="UP000694864"/>
    </source>
</evidence>
<dbReference type="RefSeq" id="XP_010513622.1">
    <property type="nucleotide sequence ID" value="XM_010515320.1"/>
</dbReference>
<dbReference type="InterPro" id="IPR007527">
    <property type="entry name" value="Znf_SWIM"/>
</dbReference>
<keyword evidence="3" id="KW-0862">Zinc</keyword>